<evidence type="ECO:0000256" key="1">
    <source>
        <dbReference type="SAM" id="Coils"/>
    </source>
</evidence>
<reference evidence="3 4" key="1">
    <citation type="submission" date="2020-02" db="EMBL/GenBank/DDBJ databases">
        <title>Complete genome of Muricauda sp. 501str8.</title>
        <authorList>
            <person name="Dong B."/>
            <person name="Zhu S."/>
            <person name="Yang J."/>
            <person name="Chen J."/>
        </authorList>
    </citation>
    <scope>NUCLEOTIDE SEQUENCE [LARGE SCALE GENOMIC DNA]</scope>
    <source>
        <strain evidence="3 4">501str8</strain>
    </source>
</reference>
<sequence length="501" mass="54571">MKRNRSTLKSYFETGDYPNEAQFADLIDSFLSVSEDDASIGNISITMNSFSDGKSFSVYAPGSSSYISMDSNGWSILGNTSANDGQDSHLIIKRNGGLEFNDNGSVYKVWHAGNDGNGSGLNADLLDGMSWGNVNSDIITSGKLRSSEAFALNNRTTEDDNFSIRSYDNSDTDITSAVNGSTAGVLIENQIYGHTVVGLRSNDDNDSFSIIANSTGEFASYSSRIAGFKRTQIQLDKPTSVNANKFQVSNGNHLFTTDGRLHDFCSNGNTVLRLFNNSTNTGSRWEILKPYNGGLSFSFHDGTSAKAAIVAETDGDVAIYKNLNVKGDVIQGDAKNIIQFRDSDGWLRLNPSGNFNSGIYCGNTGVLRHDNRIEVGGGGSAFRVDINGTGFFSGNVTADNFVLSSDERLKKGVEDLATGSVNVQWKSFYLKNEPAKRFGVIAQELEQTNPEFVRTDEKGLKSVAYIDLLVAKMAEKDQQIDQLINRLMQLEASFKKLSETL</sequence>
<proteinExistence type="predicted"/>
<dbReference type="RefSeq" id="WP_166249651.1">
    <property type="nucleotide sequence ID" value="NZ_CP049616.1"/>
</dbReference>
<organism evidence="3 4">
    <name type="scientific">Flagellimonas oceani</name>
    <dbReference type="NCBI Taxonomy" id="2698672"/>
    <lineage>
        <taxon>Bacteria</taxon>
        <taxon>Pseudomonadati</taxon>
        <taxon>Bacteroidota</taxon>
        <taxon>Flavobacteriia</taxon>
        <taxon>Flavobacteriales</taxon>
        <taxon>Flavobacteriaceae</taxon>
        <taxon>Flagellimonas</taxon>
    </lineage>
</organism>
<keyword evidence="4" id="KW-1185">Reference proteome</keyword>
<accession>A0A6G7J615</accession>
<gene>
    <name evidence="3" type="ORF">GVT53_16835</name>
</gene>
<protein>
    <submittedName>
        <fullName evidence="3">Tail fiber domain-containing protein</fullName>
    </submittedName>
</protein>
<dbReference type="EMBL" id="CP049616">
    <property type="protein sequence ID" value="QII46275.1"/>
    <property type="molecule type" value="Genomic_DNA"/>
</dbReference>
<dbReference type="Pfam" id="PF13884">
    <property type="entry name" value="Peptidase_S74"/>
    <property type="match status" value="1"/>
</dbReference>
<evidence type="ECO:0000313" key="4">
    <source>
        <dbReference type="Proteomes" id="UP000502928"/>
    </source>
</evidence>
<keyword evidence="1" id="KW-0175">Coiled coil</keyword>
<feature type="coiled-coil region" evidence="1">
    <location>
        <begin position="466"/>
        <end position="500"/>
    </location>
</feature>
<evidence type="ECO:0000313" key="3">
    <source>
        <dbReference type="EMBL" id="QII46275.1"/>
    </source>
</evidence>
<dbReference type="KEGG" id="mut:GVT53_16835"/>
<evidence type="ECO:0000259" key="2">
    <source>
        <dbReference type="Pfam" id="PF13884"/>
    </source>
</evidence>
<dbReference type="InterPro" id="IPR030392">
    <property type="entry name" value="S74_ICA"/>
</dbReference>
<name>A0A6G7J615_9FLAO</name>
<dbReference type="Proteomes" id="UP000502928">
    <property type="component" value="Chromosome"/>
</dbReference>
<feature type="domain" description="Peptidase S74" evidence="2">
    <location>
        <begin position="405"/>
        <end position="454"/>
    </location>
</feature>
<dbReference type="AlphaFoldDB" id="A0A6G7J615"/>